<feature type="signal peptide" evidence="1">
    <location>
        <begin position="1"/>
        <end position="19"/>
    </location>
</feature>
<accession>A0ABW3UC59</accession>
<protein>
    <submittedName>
        <fullName evidence="2">Uncharacterized protein</fullName>
    </submittedName>
</protein>
<keyword evidence="3" id="KW-1185">Reference proteome</keyword>
<dbReference type="Proteomes" id="UP001597264">
    <property type="component" value="Unassembled WGS sequence"/>
</dbReference>
<evidence type="ECO:0000313" key="3">
    <source>
        <dbReference type="Proteomes" id="UP001597264"/>
    </source>
</evidence>
<dbReference type="RefSeq" id="WP_230436596.1">
    <property type="nucleotide sequence ID" value="NZ_CP087715.1"/>
</dbReference>
<reference evidence="3" key="1">
    <citation type="journal article" date="2019" name="Int. J. Syst. Evol. Microbiol.">
        <title>The Global Catalogue of Microorganisms (GCM) 10K type strain sequencing project: providing services to taxonomists for standard genome sequencing and annotation.</title>
        <authorList>
            <consortium name="The Broad Institute Genomics Platform"/>
            <consortium name="The Broad Institute Genome Sequencing Center for Infectious Disease"/>
            <person name="Wu L."/>
            <person name="Ma J."/>
        </authorList>
    </citation>
    <scope>NUCLEOTIDE SEQUENCE [LARGE SCALE GENOMIC DNA]</scope>
    <source>
        <strain evidence="3">CCUG 54356</strain>
    </source>
</reference>
<sequence>MKFVNILILMIAIPLTSTAVEINVVTEKSASYFCEGNKNFLACIKPGIEFESKQCIDYVVRSSKSCVENELSNLSSKSSANEIEKAATLYTQCSMMELLKTEGIEYSQFQDCFNRQYDESQVHPKLNKRKQ</sequence>
<gene>
    <name evidence="2" type="ORF">ACFQ2X_16130</name>
</gene>
<dbReference type="EMBL" id="JBHTLR010000025">
    <property type="protein sequence ID" value="MFD1218129.1"/>
    <property type="molecule type" value="Genomic_DNA"/>
</dbReference>
<name>A0ABW3UC59_9GAMM</name>
<comment type="caution">
    <text evidence="2">The sequence shown here is derived from an EMBL/GenBank/DDBJ whole genome shotgun (WGS) entry which is preliminary data.</text>
</comment>
<evidence type="ECO:0000313" key="2">
    <source>
        <dbReference type="EMBL" id="MFD1218129.1"/>
    </source>
</evidence>
<evidence type="ECO:0000256" key="1">
    <source>
        <dbReference type="SAM" id="SignalP"/>
    </source>
</evidence>
<organism evidence="2 3">
    <name type="scientific">Microbulbifer celer</name>
    <dbReference type="NCBI Taxonomy" id="435905"/>
    <lineage>
        <taxon>Bacteria</taxon>
        <taxon>Pseudomonadati</taxon>
        <taxon>Pseudomonadota</taxon>
        <taxon>Gammaproteobacteria</taxon>
        <taxon>Cellvibrionales</taxon>
        <taxon>Microbulbiferaceae</taxon>
        <taxon>Microbulbifer</taxon>
    </lineage>
</organism>
<proteinExistence type="predicted"/>
<keyword evidence="1" id="KW-0732">Signal</keyword>
<feature type="chain" id="PRO_5046479555" evidence="1">
    <location>
        <begin position="20"/>
        <end position="131"/>
    </location>
</feature>